<evidence type="ECO:0000313" key="2">
    <source>
        <dbReference type="EMBL" id="WTZ11313.1"/>
    </source>
</evidence>
<protein>
    <submittedName>
        <fullName evidence="2">Serine protease</fullName>
    </submittedName>
</protein>
<proteinExistence type="predicted"/>
<sequence length="715" mass="77804">MGWFRPLGFPDDGNPVACLASIRRSRDGKVAGGGLILGPDTVVTCAHVVNDALGKELFESRAPGPDEITVEFRGPHGQQRHAARVAHWIAPRTRDGGMVHAGDDHWLGDLAVLRVDTPGDTVCPAAPRNAMEAGQEVRAWHGSAGGATFADLTVKSADGPVGYLDGEATGMAVGPGYSGGPLWCPRNRAVVGLVVAHFMPPHDPRTGGHAAHSPQHLIRRSWGIPWQHIETELRAVGAFHLQDVAPSDPDDPAHLLLVEALEAAFPSPSGRGDAARQLTRVCGVGHGGEVTPPTVEEFADFLLTHPRALAAFTETLRRRNPAAADRFLIAGHLSRGPRLLSPREHTRLHKLLRGVDRTVLGRFGEAVRAALPLVAAFSGGGSLDTLLDHLETLPGDGHSDGGEPRVPALLRVMEYVAMLCPGPKRAELRLWSDGVTARLGIPRSALAERRSDAQDWARDIRTRSTRVRVLVEVRRAEAGRHRLRIWCDEGAGPRQVSATADSCTASEAARELLRVLESLAPSAPRDQRPLVEVLVDRASLNLPVDEWEGRAPDEIVPGVLGVEFPLVVHCPELLRRHERFLPEWRRRWSRLDSGATLVFSDASKDPNQIYYELMEKLDAVRVSVDVPPGLRDGIVQVCLAVGVPVVVWDRGRDKDSHVVKHMAEVATRELPDGVRSYRAKTMVNPHDFPGRPVLAWADADRTVPRLHLTEPQESA</sequence>
<reference evidence="2" key="1">
    <citation type="submission" date="2022-10" db="EMBL/GenBank/DDBJ databases">
        <title>The complete genomes of actinobacterial strains from the NBC collection.</title>
        <authorList>
            <person name="Joergensen T.S."/>
            <person name="Alvarez Arevalo M."/>
            <person name="Sterndorff E.B."/>
            <person name="Faurdal D."/>
            <person name="Vuksanovic O."/>
            <person name="Mourched A.-S."/>
            <person name="Charusanti P."/>
            <person name="Shaw S."/>
            <person name="Blin K."/>
            <person name="Weber T."/>
        </authorList>
    </citation>
    <scope>NUCLEOTIDE SEQUENCE</scope>
    <source>
        <strain evidence="2">NBC_01393</strain>
    </source>
</reference>
<gene>
    <name evidence="2" type="ORF">OG699_27040</name>
</gene>
<dbReference type="EMBL" id="CP109546">
    <property type="protein sequence ID" value="WTZ11313.1"/>
    <property type="molecule type" value="Genomic_DNA"/>
</dbReference>
<dbReference type="AlphaFoldDB" id="A0AAU3I0Y8"/>
<organism evidence="2">
    <name type="scientific">Streptomyces sp. NBC_01393</name>
    <dbReference type="NCBI Taxonomy" id="2903851"/>
    <lineage>
        <taxon>Bacteria</taxon>
        <taxon>Bacillati</taxon>
        <taxon>Actinomycetota</taxon>
        <taxon>Actinomycetes</taxon>
        <taxon>Kitasatosporales</taxon>
        <taxon>Streptomycetaceae</taxon>
        <taxon>Streptomyces</taxon>
    </lineage>
</organism>
<dbReference type="Pfam" id="PF20028">
    <property type="entry name" value="VMAP-C"/>
    <property type="match status" value="1"/>
</dbReference>
<dbReference type="InterPro" id="IPR045450">
    <property type="entry name" value="VMAP_C"/>
</dbReference>
<keyword evidence="2" id="KW-0378">Hydrolase</keyword>
<dbReference type="SUPFAM" id="SSF50494">
    <property type="entry name" value="Trypsin-like serine proteases"/>
    <property type="match status" value="1"/>
</dbReference>
<dbReference type="GO" id="GO:0006508">
    <property type="term" value="P:proteolysis"/>
    <property type="evidence" value="ECO:0007669"/>
    <property type="project" value="UniProtKB-KW"/>
</dbReference>
<dbReference type="InterPro" id="IPR009003">
    <property type="entry name" value="Peptidase_S1_PA"/>
</dbReference>
<dbReference type="Pfam" id="PF13365">
    <property type="entry name" value="Trypsin_2"/>
    <property type="match status" value="1"/>
</dbReference>
<feature type="domain" description="vWA-MoxR associated protein C-terminal" evidence="1">
    <location>
        <begin position="480"/>
        <end position="699"/>
    </location>
</feature>
<dbReference type="GO" id="GO:0008233">
    <property type="term" value="F:peptidase activity"/>
    <property type="evidence" value="ECO:0007669"/>
    <property type="project" value="UniProtKB-KW"/>
</dbReference>
<accession>A0AAU3I0Y8</accession>
<keyword evidence="2" id="KW-0645">Protease</keyword>
<name>A0AAU3I0Y8_9ACTN</name>
<dbReference type="Gene3D" id="2.40.10.120">
    <property type="match status" value="1"/>
</dbReference>
<evidence type="ECO:0000259" key="1">
    <source>
        <dbReference type="Pfam" id="PF20028"/>
    </source>
</evidence>